<reference evidence="1 2" key="1">
    <citation type="journal article" date="2020" name="Cell Host Microbe">
        <title>Functional and Genomic Variation between Human-Derived Isolates of Lachnospiraceae Reveals Inter- and Intra-Species Diversity.</title>
        <authorList>
            <person name="Sorbara M.T."/>
            <person name="Littmann E.R."/>
            <person name="Fontana E."/>
            <person name="Moody T.U."/>
            <person name="Kohout C.E."/>
            <person name="Gjonbalaj M."/>
            <person name="Eaton V."/>
            <person name="Seok R."/>
            <person name="Leiner I.M."/>
            <person name="Pamer E.G."/>
        </authorList>
    </citation>
    <scope>NUCLEOTIDE SEQUENCE [LARGE SCALE GENOMIC DNA]</scope>
    <source>
        <strain evidence="1 2">MSK.15.26</strain>
    </source>
</reference>
<evidence type="ECO:0000313" key="1">
    <source>
        <dbReference type="EMBL" id="NSJ87463.1"/>
    </source>
</evidence>
<protein>
    <submittedName>
        <fullName evidence="1">Uncharacterized protein</fullName>
    </submittedName>
</protein>
<evidence type="ECO:0000313" key="2">
    <source>
        <dbReference type="Proteomes" id="UP000822142"/>
    </source>
</evidence>
<gene>
    <name evidence="1" type="ORF">G5A70_15080</name>
</gene>
<dbReference type="EMBL" id="JAAITA010000038">
    <property type="protein sequence ID" value="NSJ87463.1"/>
    <property type="molecule type" value="Genomic_DNA"/>
</dbReference>
<keyword evidence="2" id="KW-1185">Reference proteome</keyword>
<accession>A0ABX2IAE0</accession>
<organism evidence="1 2">
    <name type="scientific">Blautia hansenii</name>
    <name type="common">Ruminococcus hansenii</name>
    <dbReference type="NCBI Taxonomy" id="1322"/>
    <lineage>
        <taxon>Bacteria</taxon>
        <taxon>Bacillati</taxon>
        <taxon>Bacillota</taxon>
        <taxon>Clostridia</taxon>
        <taxon>Lachnospirales</taxon>
        <taxon>Lachnospiraceae</taxon>
        <taxon>Blautia</taxon>
    </lineage>
</organism>
<dbReference type="Proteomes" id="UP000822142">
    <property type="component" value="Unassembled WGS sequence"/>
</dbReference>
<dbReference type="RefSeq" id="WP_173750283.1">
    <property type="nucleotide sequence ID" value="NZ_JAAITA010000038.1"/>
</dbReference>
<name>A0ABX2IAE0_BLAHA</name>
<proteinExistence type="predicted"/>
<sequence length="256" mass="29307">MKQKNNCVKYKYVNTLDINITYTGREDEYPEEYTLTIQSGSMECNFNFRSYGNCEPFFVKNTDGSCYLYLFTSHENDYSVLLIYKITNSDVTPASLDNFAPFCLEQNYEELETNLENSYRSAHRTLNYTLTNPEHMMLSSRLSTLSTCFGCKDYHANVAGVPQSEQDFLISDPLRFQLKQDFELELCGKDEKPSGKNQIVSKGAVLYPYATDGISYLLFKDADGTLFYAEIEVNQYPQLINGVIAEDVFDGMRYAG</sequence>
<comment type="caution">
    <text evidence="1">The sequence shown here is derived from an EMBL/GenBank/DDBJ whole genome shotgun (WGS) entry which is preliminary data.</text>
</comment>